<dbReference type="EMBL" id="JAGTJQ010000013">
    <property type="protein sequence ID" value="KAH7014412.1"/>
    <property type="molecule type" value="Genomic_DNA"/>
</dbReference>
<dbReference type="SUPFAM" id="SSF51905">
    <property type="entry name" value="FAD/NAD(P)-binding domain"/>
    <property type="match status" value="1"/>
</dbReference>
<dbReference type="InterPro" id="IPR006076">
    <property type="entry name" value="FAD-dep_OxRdtase"/>
</dbReference>
<dbReference type="InterPro" id="IPR036188">
    <property type="entry name" value="FAD/NAD-bd_sf"/>
</dbReference>
<dbReference type="Gene3D" id="3.50.50.60">
    <property type="entry name" value="FAD/NAD(P)-binding domain"/>
    <property type="match status" value="1"/>
</dbReference>
<dbReference type="OrthoDB" id="429143at2759"/>
<dbReference type="GeneID" id="70180416"/>
<reference evidence="2" key="1">
    <citation type="journal article" date="2021" name="Nat. Commun.">
        <title>Genetic determinants of endophytism in the Arabidopsis root mycobiome.</title>
        <authorList>
            <person name="Mesny F."/>
            <person name="Miyauchi S."/>
            <person name="Thiergart T."/>
            <person name="Pickel B."/>
            <person name="Atanasova L."/>
            <person name="Karlsson M."/>
            <person name="Huettel B."/>
            <person name="Barry K.W."/>
            <person name="Haridas S."/>
            <person name="Chen C."/>
            <person name="Bauer D."/>
            <person name="Andreopoulos W."/>
            <person name="Pangilinan J."/>
            <person name="LaButti K."/>
            <person name="Riley R."/>
            <person name="Lipzen A."/>
            <person name="Clum A."/>
            <person name="Drula E."/>
            <person name="Henrissat B."/>
            <person name="Kohler A."/>
            <person name="Grigoriev I.V."/>
            <person name="Martin F.M."/>
            <person name="Hacquard S."/>
        </authorList>
    </citation>
    <scope>NUCLEOTIDE SEQUENCE</scope>
    <source>
        <strain evidence="2">MPI-CAGE-CH-0230</strain>
    </source>
</reference>
<evidence type="ECO:0000259" key="1">
    <source>
        <dbReference type="Pfam" id="PF01266"/>
    </source>
</evidence>
<dbReference type="Gene3D" id="3.30.9.10">
    <property type="entry name" value="D-Amino Acid Oxidase, subunit A, domain 2"/>
    <property type="match status" value="1"/>
</dbReference>
<comment type="caution">
    <text evidence="2">The sequence shown here is derived from an EMBL/GenBank/DDBJ whole genome shotgun (WGS) entry which is preliminary data.</text>
</comment>
<dbReference type="PANTHER" id="PTHR13847:SF260">
    <property type="entry name" value="FAD DEPENDENT OXIDOREDUCTASE DOMAIN-CONTAINING PROTEIN"/>
    <property type="match status" value="1"/>
</dbReference>
<dbReference type="AlphaFoldDB" id="A0A9P8XV80"/>
<proteinExistence type="predicted"/>
<sequence>MQHSLPVPGSTLSHWHQTTRSWPHLNANQDSPVPSSTRYLIVGAGISGALTAWELVNHGVDGKDILIVEAREAVSGATGRNAGHIRPDAFRGFLGLAAAHGSEQARKVLEDEKAVLAKAKEFVESNNIDCNFRYTTTLEVCLESEYAVELAESLEAFRAAGGDTSHVRLHEGSAAQDKSRMSHAVCAYEWPAASNHPVKLTQWILEDAIGRGVKLWTHCPAVDIQRHEGQASGLKRWDVHTPRGVVSADTIVHCTNAYAAHLLPGLVQLIRPRRAQGHSYVPPASLAGDKVLQSTMSLRYGAKHYFSVNQLTDGTMIFGGQATRDDKDRDMPEYTQSRFTFDDATHNPYMMKNSVKEFSTLANGGLENECNVAETKSPMRPGEGLTHVWTGLVAETPDHLPYIGPIEGLDGQWIAAGYNGHGMARVFTCIPGLVKLIMGSTWSETGLPECYAFGADRMRRLAEVNVQS</sequence>
<dbReference type="PANTHER" id="PTHR13847">
    <property type="entry name" value="SARCOSINE DEHYDROGENASE-RELATED"/>
    <property type="match status" value="1"/>
</dbReference>
<evidence type="ECO:0000313" key="3">
    <source>
        <dbReference type="Proteomes" id="UP000756346"/>
    </source>
</evidence>
<evidence type="ECO:0000313" key="2">
    <source>
        <dbReference type="EMBL" id="KAH7014412.1"/>
    </source>
</evidence>
<dbReference type="Proteomes" id="UP000756346">
    <property type="component" value="Unassembled WGS sequence"/>
</dbReference>
<dbReference type="Pfam" id="PF01266">
    <property type="entry name" value="DAO"/>
    <property type="match status" value="1"/>
</dbReference>
<gene>
    <name evidence="2" type="ORF">B0I36DRAFT_255328</name>
</gene>
<organism evidence="2 3">
    <name type="scientific">Microdochium trichocladiopsis</name>
    <dbReference type="NCBI Taxonomy" id="1682393"/>
    <lineage>
        <taxon>Eukaryota</taxon>
        <taxon>Fungi</taxon>
        <taxon>Dikarya</taxon>
        <taxon>Ascomycota</taxon>
        <taxon>Pezizomycotina</taxon>
        <taxon>Sordariomycetes</taxon>
        <taxon>Xylariomycetidae</taxon>
        <taxon>Xylariales</taxon>
        <taxon>Microdochiaceae</taxon>
        <taxon>Microdochium</taxon>
    </lineage>
</organism>
<name>A0A9P8XV80_9PEZI</name>
<dbReference type="GO" id="GO:0005737">
    <property type="term" value="C:cytoplasm"/>
    <property type="evidence" value="ECO:0007669"/>
    <property type="project" value="TreeGrafter"/>
</dbReference>
<protein>
    <submittedName>
        <fullName evidence="2">FAD dependent oxidoreductase</fullName>
    </submittedName>
</protein>
<feature type="domain" description="FAD dependent oxidoreductase" evidence="1">
    <location>
        <begin position="39"/>
        <end position="424"/>
    </location>
</feature>
<accession>A0A9P8XV80</accession>
<dbReference type="RefSeq" id="XP_046005379.1">
    <property type="nucleotide sequence ID" value="XM_046150870.1"/>
</dbReference>
<keyword evidence="3" id="KW-1185">Reference proteome</keyword>